<dbReference type="PANTHER" id="PTHR40943">
    <property type="entry name" value="CYTOPLASMIC PROTEIN-RELATED"/>
    <property type="match status" value="1"/>
</dbReference>
<dbReference type="RefSeq" id="WP_085226153.1">
    <property type="nucleotide sequence ID" value="NZ_BSQD01000003.1"/>
</dbReference>
<evidence type="ECO:0000313" key="3">
    <source>
        <dbReference type="Proteomes" id="UP000192911"/>
    </source>
</evidence>
<sequence>MTVAFVLHRADGAPVSTAFRRAAFGANDPFAQHREIAWEGPDSMAAGRVSFIGELDVARFPHTETIVVVEGQLTLEAAGMAPLVLGPQAGVVIGGGTALRVRAESRTVFVSCTALSNGPTKTGLFPLRVDADFRPSATLPAEVLLGSAPQCRSANVFTDEGAEYCAGTWDSTPYHRIVRPHRVNEFMHLVAGGVRFAEPDGSVLSLGTGDAIFVPQGAPIGWESSERVAKFYVTQNVQTSTDRG</sequence>
<dbReference type="InterPro" id="IPR011051">
    <property type="entry name" value="RmlC_Cupin_sf"/>
</dbReference>
<dbReference type="SUPFAM" id="SSF51182">
    <property type="entry name" value="RmlC-like cupins"/>
    <property type="match status" value="2"/>
</dbReference>
<feature type="domain" description="(S)-ureidoglycine aminohydrolase cupin" evidence="1">
    <location>
        <begin position="166"/>
        <end position="232"/>
    </location>
</feature>
<evidence type="ECO:0000259" key="1">
    <source>
        <dbReference type="Pfam" id="PF05899"/>
    </source>
</evidence>
<evidence type="ECO:0000313" key="2">
    <source>
        <dbReference type="EMBL" id="SMF17541.1"/>
    </source>
</evidence>
<dbReference type="Pfam" id="PF05899">
    <property type="entry name" value="Cupin_3"/>
    <property type="match status" value="1"/>
</dbReference>
<protein>
    <submittedName>
        <fullName evidence="2">Predicted enzyme of the cupin superfamily</fullName>
    </submittedName>
</protein>
<proteinExistence type="predicted"/>
<dbReference type="OrthoDB" id="9799053at2"/>
<gene>
    <name evidence="2" type="ORF">SAMN06295900_103361</name>
</gene>
<dbReference type="InterPro" id="IPR008579">
    <property type="entry name" value="UGlyAH_Cupin_dom"/>
</dbReference>
<name>A0A1X7DLG1_TRICW</name>
<dbReference type="GeneID" id="95548429"/>
<reference evidence="3" key="1">
    <citation type="submission" date="2017-04" db="EMBL/GenBank/DDBJ databases">
        <authorList>
            <person name="Varghese N."/>
            <person name="Submissions S."/>
        </authorList>
    </citation>
    <scope>NUCLEOTIDE SEQUENCE [LARGE SCALE GENOMIC DNA]</scope>
    <source>
        <strain evidence="3">Ballard 720</strain>
    </source>
</reference>
<dbReference type="Gene3D" id="2.60.120.10">
    <property type="entry name" value="Jelly Rolls"/>
    <property type="match status" value="2"/>
</dbReference>
<dbReference type="InterPro" id="IPR014710">
    <property type="entry name" value="RmlC-like_jellyroll"/>
</dbReference>
<dbReference type="EMBL" id="FXAH01000003">
    <property type="protein sequence ID" value="SMF17541.1"/>
    <property type="molecule type" value="Genomic_DNA"/>
</dbReference>
<accession>A0A1X7DLG1</accession>
<dbReference type="Proteomes" id="UP000192911">
    <property type="component" value="Unassembled WGS sequence"/>
</dbReference>
<dbReference type="AlphaFoldDB" id="A0A1X7DLG1"/>
<dbReference type="PANTHER" id="PTHR40943:SF1">
    <property type="entry name" value="CYTOPLASMIC PROTEIN"/>
    <property type="match status" value="1"/>
</dbReference>
<keyword evidence="3" id="KW-1185">Reference proteome</keyword>
<organism evidence="2 3">
    <name type="scientific">Trinickia caryophylli</name>
    <name type="common">Paraburkholderia caryophylli</name>
    <dbReference type="NCBI Taxonomy" id="28094"/>
    <lineage>
        <taxon>Bacteria</taxon>
        <taxon>Pseudomonadati</taxon>
        <taxon>Pseudomonadota</taxon>
        <taxon>Betaproteobacteria</taxon>
        <taxon>Burkholderiales</taxon>
        <taxon>Burkholderiaceae</taxon>
        <taxon>Trinickia</taxon>
    </lineage>
</organism>